<proteinExistence type="predicted"/>
<dbReference type="GO" id="GO:0003677">
    <property type="term" value="F:DNA binding"/>
    <property type="evidence" value="ECO:0007669"/>
    <property type="project" value="InterPro"/>
</dbReference>
<gene>
    <name evidence="2" type="ORF">UFOVP93_25</name>
</gene>
<dbReference type="Gene3D" id="1.10.260.40">
    <property type="entry name" value="lambda repressor-like DNA-binding domains"/>
    <property type="match status" value="1"/>
</dbReference>
<protein>
    <submittedName>
        <fullName evidence="2">YopX protein</fullName>
    </submittedName>
</protein>
<dbReference type="SUPFAM" id="SSF159006">
    <property type="entry name" value="YopX-like"/>
    <property type="match status" value="1"/>
</dbReference>
<sequence>MKVDEVQQFFGSVKKAAKALGISEVAFYLWKRNDSIPFGRQKYIELLTKGKLIAREKDFSTHYKNPLPAFRYYDKKHGMCRVTFMSFYEDKMPKITYKVPSTVFYGNTTEKISAFSTENLMQAINLVDSNEKMVYEGDICRLKNGEKFIFKNMGMINKLKKVGKFTIIGNIFECKDNKQKNTIN</sequence>
<organism evidence="2">
    <name type="scientific">uncultured Caudovirales phage</name>
    <dbReference type="NCBI Taxonomy" id="2100421"/>
    <lineage>
        <taxon>Viruses</taxon>
        <taxon>Duplodnaviria</taxon>
        <taxon>Heunggongvirae</taxon>
        <taxon>Uroviricota</taxon>
        <taxon>Caudoviricetes</taxon>
        <taxon>Peduoviridae</taxon>
        <taxon>Maltschvirus</taxon>
        <taxon>Maltschvirus maltsch</taxon>
    </lineage>
</organism>
<dbReference type="SUPFAM" id="SSF47413">
    <property type="entry name" value="lambda repressor-like DNA-binding domains"/>
    <property type="match status" value="1"/>
</dbReference>
<dbReference type="InterPro" id="IPR019096">
    <property type="entry name" value="YopX_protein"/>
</dbReference>
<evidence type="ECO:0000313" key="2">
    <source>
        <dbReference type="EMBL" id="CAB4127687.1"/>
    </source>
</evidence>
<name>A0A6J5L359_9CAUD</name>
<reference evidence="2" key="1">
    <citation type="submission" date="2020-04" db="EMBL/GenBank/DDBJ databases">
        <authorList>
            <person name="Chiriac C."/>
            <person name="Salcher M."/>
            <person name="Ghai R."/>
            <person name="Kavagutti S V."/>
        </authorList>
    </citation>
    <scope>NUCLEOTIDE SEQUENCE</scope>
</reference>
<dbReference type="Pfam" id="PF09643">
    <property type="entry name" value="YopX"/>
    <property type="match status" value="1"/>
</dbReference>
<accession>A0A6J5L359</accession>
<dbReference type="EMBL" id="LR796214">
    <property type="protein sequence ID" value="CAB4127687.1"/>
    <property type="molecule type" value="Genomic_DNA"/>
</dbReference>
<dbReference type="Pfam" id="PF14549">
    <property type="entry name" value="P22_Cro"/>
    <property type="match status" value="1"/>
</dbReference>
<dbReference type="InterPro" id="IPR010982">
    <property type="entry name" value="Lambda_DNA-bd_dom_sf"/>
</dbReference>
<evidence type="ECO:0000259" key="1">
    <source>
        <dbReference type="Pfam" id="PF09643"/>
    </source>
</evidence>
<feature type="domain" description="YopX protein" evidence="1">
    <location>
        <begin position="106"/>
        <end position="152"/>
    </location>
</feature>